<feature type="compositionally biased region" description="Polar residues" evidence="1">
    <location>
        <begin position="402"/>
        <end position="414"/>
    </location>
</feature>
<evidence type="ECO:0000313" key="3">
    <source>
        <dbReference type="Proteomes" id="UP000317429"/>
    </source>
</evidence>
<protein>
    <submittedName>
        <fullName evidence="2">Uncharacterized protein</fullName>
    </submittedName>
</protein>
<feature type="compositionally biased region" description="Polar residues" evidence="1">
    <location>
        <begin position="592"/>
        <end position="601"/>
    </location>
</feature>
<evidence type="ECO:0000313" key="2">
    <source>
        <dbReference type="EMBL" id="QDU89339.1"/>
    </source>
</evidence>
<gene>
    <name evidence="2" type="ORF">Pla175_27280</name>
</gene>
<dbReference type="SUPFAM" id="SSF51126">
    <property type="entry name" value="Pectin lyase-like"/>
    <property type="match status" value="1"/>
</dbReference>
<dbReference type="InterPro" id="IPR012334">
    <property type="entry name" value="Pectin_lyas_fold"/>
</dbReference>
<feature type="region of interest" description="Disordered" evidence="1">
    <location>
        <begin position="538"/>
        <end position="610"/>
    </location>
</feature>
<dbReference type="InterPro" id="IPR011050">
    <property type="entry name" value="Pectin_lyase_fold/virulence"/>
</dbReference>
<keyword evidence="3" id="KW-1185">Reference proteome</keyword>
<name>A0A518DCZ8_9BACT</name>
<reference evidence="2 3" key="1">
    <citation type="submission" date="2019-02" db="EMBL/GenBank/DDBJ databases">
        <title>Deep-cultivation of Planctomycetes and their phenomic and genomic characterization uncovers novel biology.</title>
        <authorList>
            <person name="Wiegand S."/>
            <person name="Jogler M."/>
            <person name="Boedeker C."/>
            <person name="Pinto D."/>
            <person name="Vollmers J."/>
            <person name="Rivas-Marin E."/>
            <person name="Kohn T."/>
            <person name="Peeters S.H."/>
            <person name="Heuer A."/>
            <person name="Rast P."/>
            <person name="Oberbeckmann S."/>
            <person name="Bunk B."/>
            <person name="Jeske O."/>
            <person name="Meyerdierks A."/>
            <person name="Storesund J.E."/>
            <person name="Kallscheuer N."/>
            <person name="Luecker S."/>
            <person name="Lage O.M."/>
            <person name="Pohl T."/>
            <person name="Merkel B.J."/>
            <person name="Hornburger P."/>
            <person name="Mueller R.-W."/>
            <person name="Bruemmer F."/>
            <person name="Labrenz M."/>
            <person name="Spormann A.M."/>
            <person name="Op den Camp H."/>
            <person name="Overmann J."/>
            <person name="Amann R."/>
            <person name="Jetten M.S.M."/>
            <person name="Mascher T."/>
            <person name="Medema M.H."/>
            <person name="Devos D.P."/>
            <person name="Kaster A.-K."/>
            <person name="Ovreas L."/>
            <person name="Rohde M."/>
            <person name="Galperin M.Y."/>
            <person name="Jogler C."/>
        </authorList>
    </citation>
    <scope>NUCLEOTIDE SEQUENCE [LARGE SCALE GENOMIC DNA]</scope>
    <source>
        <strain evidence="2 3">Pla175</strain>
    </source>
</reference>
<dbReference type="Gene3D" id="2.160.20.10">
    <property type="entry name" value="Single-stranded right-handed beta-helix, Pectin lyase-like"/>
    <property type="match status" value="1"/>
</dbReference>
<feature type="compositionally biased region" description="Basic and acidic residues" evidence="1">
    <location>
        <begin position="388"/>
        <end position="401"/>
    </location>
</feature>
<accession>A0A518DCZ8</accession>
<dbReference type="Proteomes" id="UP000317429">
    <property type="component" value="Chromosome"/>
</dbReference>
<evidence type="ECO:0000256" key="1">
    <source>
        <dbReference type="SAM" id="MobiDB-lite"/>
    </source>
</evidence>
<dbReference type="EMBL" id="CP036291">
    <property type="protein sequence ID" value="QDU89339.1"/>
    <property type="molecule type" value="Genomic_DNA"/>
</dbReference>
<feature type="compositionally biased region" description="Low complexity" evidence="1">
    <location>
        <begin position="579"/>
        <end position="591"/>
    </location>
</feature>
<dbReference type="AlphaFoldDB" id="A0A518DCZ8"/>
<organism evidence="2 3">
    <name type="scientific">Pirellulimonas nuda</name>
    <dbReference type="NCBI Taxonomy" id="2528009"/>
    <lineage>
        <taxon>Bacteria</taxon>
        <taxon>Pseudomonadati</taxon>
        <taxon>Planctomycetota</taxon>
        <taxon>Planctomycetia</taxon>
        <taxon>Pirellulales</taxon>
        <taxon>Lacipirellulaceae</taxon>
        <taxon>Pirellulimonas</taxon>
    </lineage>
</organism>
<dbReference type="RefSeq" id="WP_197526797.1">
    <property type="nucleotide sequence ID" value="NZ_CP036291.1"/>
</dbReference>
<dbReference type="KEGG" id="pnd:Pla175_27280"/>
<proteinExistence type="predicted"/>
<feature type="region of interest" description="Disordered" evidence="1">
    <location>
        <begin position="388"/>
        <end position="414"/>
    </location>
</feature>
<sequence length="663" mass="72014">MAVTTDVDGWTVVSPSADSRVIYVSSSLGNDANDGLSEATPKATVSAGTALMRDGYPDHLLFKRGDVWTNENLGSISSGRSAEEPKLIGAYGSGERPVFLADPSREFSNNIKTKQYIAIIGLHMEPNDREHNDFGKYGLRFAVEGNGNFLVEDNYIGGFAYNLSFVIPATDVDAWGGLVIRRNVIADAWSATSHSQGLFISRAQSVLLEENVFDHNGWHKDYATGSGIVTEAEPTIFNHNVYISERTRDITIRGNIFSRGSSMGTKMDVDAGTHTIENNLYVGNGMIAQFGEGSDDLSEEVDGNIFYISNNVMVEGTARAQPNGLGAVFQNIVGGYFQDNFIGQRGTEGGDGGYALAFLDLTDGRGINNFAIDSNIIHDWRAPTRLDDPEARAKDGRDDTQHSVSGNTFSNNMLIEDSSSASPLLETDWTSTDEATYGSNTYYRSGATSDALLTTDSSGVSTGDWQATYEPDAVFEKPSFVDPARTTVSYAATLGLTSFDALANQWKLQSRETWNANLKAAAINEYIRSGFEVDEVGVSPLPNPQLDTPEPNGEEAGSDSALPTLHDDASQQTTQYPTQNQSQVQQGLRQQRAWTQHQGVLSQDEEPLTEPWHAGSHGLDEPVATALYGFVYASSMEDDDEVEEDEFEVPLGISAVELAFSEL</sequence>